<dbReference type="InterPro" id="IPR000473">
    <property type="entry name" value="Ribosomal_bL36"/>
</dbReference>
<evidence type="ECO:0000313" key="3">
    <source>
        <dbReference type="Proteomes" id="UP000708208"/>
    </source>
</evidence>
<protein>
    <recommendedName>
        <fullName evidence="1">Ribosomal protein</fullName>
    </recommendedName>
</protein>
<accession>A0A8J2JH27</accession>
<keyword evidence="1" id="KW-0689">Ribosomal protein</keyword>
<dbReference type="GO" id="GO:0006412">
    <property type="term" value="P:translation"/>
    <property type="evidence" value="ECO:0007669"/>
    <property type="project" value="InterPro"/>
</dbReference>
<keyword evidence="3" id="KW-1185">Reference proteome</keyword>
<dbReference type="EMBL" id="CAJVCH010049415">
    <property type="protein sequence ID" value="CAG7717912.1"/>
    <property type="molecule type" value="Genomic_DNA"/>
</dbReference>
<dbReference type="GO" id="GO:0005762">
    <property type="term" value="C:mitochondrial large ribosomal subunit"/>
    <property type="evidence" value="ECO:0007669"/>
    <property type="project" value="TreeGrafter"/>
</dbReference>
<reference evidence="2" key="1">
    <citation type="submission" date="2021-06" db="EMBL/GenBank/DDBJ databases">
        <authorList>
            <person name="Hodson N. C."/>
            <person name="Mongue J. A."/>
            <person name="Jaron S. K."/>
        </authorList>
    </citation>
    <scope>NUCLEOTIDE SEQUENCE</scope>
</reference>
<comment type="caution">
    <text evidence="2">The sequence shown here is derived from an EMBL/GenBank/DDBJ whole genome shotgun (WGS) entry which is preliminary data.</text>
</comment>
<dbReference type="NCBIfam" id="TIGR01022">
    <property type="entry name" value="rpmJ_bact"/>
    <property type="match status" value="1"/>
</dbReference>
<proteinExistence type="inferred from homology"/>
<dbReference type="Proteomes" id="UP000708208">
    <property type="component" value="Unassembled WGS sequence"/>
</dbReference>
<dbReference type="AlphaFoldDB" id="A0A8J2JH27"/>
<dbReference type="GO" id="GO:0003735">
    <property type="term" value="F:structural constituent of ribosome"/>
    <property type="evidence" value="ECO:0007669"/>
    <property type="project" value="InterPro"/>
</dbReference>
<feature type="non-terminal residue" evidence="2">
    <location>
        <position position="1"/>
    </location>
</feature>
<name>A0A8J2JH27_9HEXA</name>
<dbReference type="InterPro" id="IPR052143">
    <property type="entry name" value="Mitoribosomal_bL36m"/>
</dbReference>
<organism evidence="2 3">
    <name type="scientific">Allacma fusca</name>
    <dbReference type="NCBI Taxonomy" id="39272"/>
    <lineage>
        <taxon>Eukaryota</taxon>
        <taxon>Metazoa</taxon>
        <taxon>Ecdysozoa</taxon>
        <taxon>Arthropoda</taxon>
        <taxon>Hexapoda</taxon>
        <taxon>Collembola</taxon>
        <taxon>Symphypleona</taxon>
        <taxon>Sminthuridae</taxon>
        <taxon>Allacma</taxon>
    </lineage>
</organism>
<sequence>VEVEIVWEHQIEGLCGRRNRIEFKKLQLSQDPNMLGIINRSLISRCLLASIESNSYVGVSIKGLSVLTPSVSKFSTLSMKFLQPWNMSSGDCIPSSAPNQVATYVPSRGMKILGKVKRRCKDCQLVWKDGILYNFCKTRPRHKQMLKPQYWENQRIITHASSGNKRPW</sequence>
<evidence type="ECO:0000313" key="2">
    <source>
        <dbReference type="EMBL" id="CAG7717912.1"/>
    </source>
</evidence>
<comment type="similarity">
    <text evidence="1">Belongs to the bacterial ribosomal protein bL36 family.</text>
</comment>
<keyword evidence="1" id="KW-0687">Ribonucleoprotein</keyword>
<dbReference type="PANTHER" id="PTHR46909">
    <property type="entry name" value="39S RIBOSOMAL PROTEIN L36, MITOCHONDRIAL"/>
    <property type="match status" value="1"/>
</dbReference>
<gene>
    <name evidence="2" type="ORF">AFUS01_LOCUS7341</name>
</gene>
<dbReference type="OrthoDB" id="10265903at2759"/>
<evidence type="ECO:0000256" key="1">
    <source>
        <dbReference type="RuleBase" id="RU000570"/>
    </source>
</evidence>
<dbReference type="Pfam" id="PF00444">
    <property type="entry name" value="Ribosomal_L36"/>
    <property type="match status" value="1"/>
</dbReference>
<dbReference type="PANTHER" id="PTHR46909:SF1">
    <property type="entry name" value="LARGE RIBOSOMAL SUBUNIT PROTEIN BL36M"/>
    <property type="match status" value="1"/>
</dbReference>